<reference evidence="1 3" key="1">
    <citation type="journal article" date="2009" name="PLoS Biol.">
        <title>Lineage-specific biology revealed by a finished genome assembly of the mouse.</title>
        <authorList>
            <consortium name="Mouse Genome Sequencing Consortium"/>
            <person name="Church D.M."/>
            <person name="Goodstadt L."/>
            <person name="Hillier L.W."/>
            <person name="Zody M.C."/>
            <person name="Goldstein S."/>
            <person name="She X."/>
            <person name="Bult C.J."/>
            <person name="Agarwala R."/>
            <person name="Cherry J.L."/>
            <person name="DiCuccio M."/>
            <person name="Hlavina W."/>
            <person name="Kapustin Y."/>
            <person name="Meric P."/>
            <person name="Maglott D."/>
            <person name="Birtle Z."/>
            <person name="Marques A.C."/>
            <person name="Graves T."/>
            <person name="Zhou S."/>
            <person name="Teague B."/>
            <person name="Potamousis K."/>
            <person name="Churas C."/>
            <person name="Place M."/>
            <person name="Herschleb J."/>
            <person name="Runnheim R."/>
            <person name="Forrest D."/>
            <person name="Amos-Landgraf J."/>
            <person name="Schwartz D.C."/>
            <person name="Cheng Z."/>
            <person name="Lindblad-Toh K."/>
            <person name="Eichler E.E."/>
            <person name="Ponting C.P."/>
        </authorList>
    </citation>
    <scope>NUCLEOTIDE SEQUENCE [LARGE SCALE GENOMIC DNA]</scope>
    <source>
        <strain evidence="1 3">C57BL/6J</strain>
    </source>
</reference>
<dbReference type="ExpressionAtlas" id="A0A1Y7VP85">
    <property type="expression patterns" value="baseline and differential"/>
</dbReference>
<dbReference type="AGR" id="MGI:1354159"/>
<keyword evidence="3" id="KW-1185">Reference proteome</keyword>
<organism evidence="1 3">
    <name type="scientific">Mus musculus</name>
    <name type="common">Mouse</name>
    <dbReference type="NCBI Taxonomy" id="10090"/>
    <lineage>
        <taxon>Eukaryota</taxon>
        <taxon>Metazoa</taxon>
        <taxon>Chordata</taxon>
        <taxon>Craniata</taxon>
        <taxon>Vertebrata</taxon>
        <taxon>Euteleostomi</taxon>
        <taxon>Mammalia</taxon>
        <taxon>Eutheria</taxon>
        <taxon>Euarchontoglires</taxon>
        <taxon>Glires</taxon>
        <taxon>Rodentia</taxon>
        <taxon>Myomorpha</taxon>
        <taxon>Muroidea</taxon>
        <taxon>Muridae</taxon>
        <taxon>Murinae</taxon>
        <taxon>Mus</taxon>
        <taxon>Mus</taxon>
    </lineage>
</organism>
<dbReference type="AlphaFoldDB" id="A0A1Y7VP85"/>
<dbReference type="Bgee" id="ENSMUSG00000057469">
    <property type="expression patterns" value="Expressed in vastus lateralis and 252 other cell types or tissues"/>
</dbReference>
<gene>
    <name evidence="1 2" type="primary">E2f6</name>
</gene>
<evidence type="ECO:0000313" key="2">
    <source>
        <dbReference type="MGI" id="MGI:1354159"/>
    </source>
</evidence>
<reference evidence="1" key="3">
    <citation type="submission" date="2025-08" db="UniProtKB">
        <authorList>
            <consortium name="Ensembl"/>
        </authorList>
    </citation>
    <scope>IDENTIFICATION</scope>
    <source>
        <strain evidence="1">C57BL/6J</strain>
    </source>
</reference>
<accession>A0A1Y7VP85</accession>
<evidence type="ECO:0000313" key="3">
    <source>
        <dbReference type="Proteomes" id="UP000000589"/>
    </source>
</evidence>
<reference evidence="1 3" key="2">
    <citation type="journal article" date="2011" name="PLoS Biol.">
        <title>Modernizing reference genome assemblies.</title>
        <authorList>
            <person name="Church D.M."/>
            <person name="Schneider V.A."/>
            <person name="Graves T."/>
            <person name="Auger K."/>
            <person name="Cunningham F."/>
            <person name="Bouk N."/>
            <person name="Chen H.C."/>
            <person name="Agarwala R."/>
            <person name="McLaren W.M."/>
            <person name="Ritchie G.R."/>
            <person name="Albracht D."/>
            <person name="Kremitzki M."/>
            <person name="Rock S."/>
            <person name="Kotkiewicz H."/>
            <person name="Kremitzki C."/>
            <person name="Wollam A."/>
            <person name="Trani L."/>
            <person name="Fulton L."/>
            <person name="Fulton R."/>
            <person name="Matthews L."/>
            <person name="Whitehead S."/>
            <person name="Chow W."/>
            <person name="Torrance J."/>
            <person name="Dunn M."/>
            <person name="Harden G."/>
            <person name="Threadgold G."/>
            <person name="Wood J."/>
            <person name="Collins J."/>
            <person name="Heath P."/>
            <person name="Griffiths G."/>
            <person name="Pelan S."/>
            <person name="Grafham D."/>
            <person name="Eichler E.E."/>
            <person name="Weinstock G."/>
            <person name="Mardis E.R."/>
            <person name="Wilson R.K."/>
            <person name="Howe K."/>
            <person name="Flicek P."/>
            <person name="Hubbard T."/>
        </authorList>
    </citation>
    <scope>NUCLEOTIDE SEQUENCE [LARGE SCALE GENOMIC DNA]</scope>
    <source>
        <strain evidence="1 3">C57BL/6J</strain>
    </source>
</reference>
<proteinExistence type="predicted"/>
<reference evidence="1" key="4">
    <citation type="submission" date="2025-09" db="UniProtKB">
        <authorList>
            <consortium name="Ensembl"/>
        </authorList>
    </citation>
    <scope>IDENTIFICATION</scope>
    <source>
        <strain evidence="1">C57BL/6J</strain>
    </source>
</reference>
<name>A0A1Y7VP85_MOUSE</name>
<sequence length="63" mass="7417">MSQQRTARRQPSLLVDPAQETVRRRCRDPINVENLLPWWVPLSPSPSFSDTWVSSRILYSLFM</sequence>
<dbReference type="Proteomes" id="UP000000589">
    <property type="component" value="Chromosome 12"/>
</dbReference>
<dbReference type="MGI" id="MGI:1354159">
    <property type="gene designation" value="E2f6"/>
</dbReference>
<dbReference type="Ensembl" id="ENSMUST00000221934.2">
    <property type="protein sequence ID" value="ENSMUSP00000152882.2"/>
    <property type="gene ID" value="ENSMUSG00000057469.9"/>
</dbReference>
<protein>
    <submittedName>
        <fullName evidence="1">E2F transcription factor 6</fullName>
    </submittedName>
</protein>
<evidence type="ECO:0000313" key="1">
    <source>
        <dbReference type="Ensembl" id="ENSMUSP00000152882.2"/>
    </source>
</evidence>
<dbReference type="GeneTree" id="ENSGT00940000155734"/>
<dbReference type="Antibodypedia" id="12671">
    <property type="antibodies" value="332 antibodies from 37 providers"/>
</dbReference>
<dbReference type="VEuPathDB" id="HostDB:ENSMUSG00000057469"/>